<keyword evidence="2" id="KW-0812">Transmembrane</keyword>
<reference evidence="5 6" key="2">
    <citation type="submission" date="2017-09" db="EMBL/GenBank/DDBJ databases">
        <authorList>
            <person name="Lee N."/>
            <person name="Cho B.-K."/>
        </authorList>
    </citation>
    <scope>NUCLEOTIDE SEQUENCE [LARGE SCALE GENOMIC DNA]</scope>
    <source>
        <strain evidence="5 6">ATCC 19740</strain>
    </source>
</reference>
<keyword evidence="6" id="KW-1185">Reference proteome</keyword>
<evidence type="ECO:0000313" key="7">
    <source>
        <dbReference type="Proteomes" id="UP000642014"/>
    </source>
</evidence>
<dbReference type="EMBL" id="CP023693">
    <property type="protein sequence ID" value="QEV33150.1"/>
    <property type="molecule type" value="Genomic_DNA"/>
</dbReference>
<feature type="signal peptide" evidence="3">
    <location>
        <begin position="1"/>
        <end position="27"/>
    </location>
</feature>
<sequence length="292" mass="27890">MRRSSISAAALVAAMAGSLVLAPAALAADGPKPLPLHQVKDLPLTASEFGTQEKVCGNVPTSQDGWHFVLPGSGKGDSAVFTELTVTFEPGGTQTVTVFGPPSDKHAYVASQPGAKLVSATAETSAPVKQGWFNLSHTCPATETGGTTGGTTGETTTGGTTGETTTGGSTGETTTGGTTGETTTGGTTGETTTGGTTTGGTTGETTTGGTTGETTTGGTTGETATGGATTGGATTGETTGGEATTGGSGGTDEGNLAETGSGAPVGVIAATALALAAAGAVLVTRRRKAQQG</sequence>
<evidence type="ECO:0000256" key="3">
    <source>
        <dbReference type="SAM" id="SignalP"/>
    </source>
</evidence>
<feature type="transmembrane region" description="Helical" evidence="2">
    <location>
        <begin position="263"/>
        <end position="283"/>
    </location>
</feature>
<keyword evidence="3" id="KW-0732">Signal</keyword>
<protein>
    <submittedName>
        <fullName evidence="5">LPXTG cell wall anchor domain-containing protein</fullName>
    </submittedName>
</protein>
<evidence type="ECO:0000313" key="6">
    <source>
        <dbReference type="Proteomes" id="UP000326029"/>
    </source>
</evidence>
<evidence type="ECO:0000313" key="5">
    <source>
        <dbReference type="EMBL" id="QEV33150.1"/>
    </source>
</evidence>
<keyword evidence="2" id="KW-1133">Transmembrane helix</keyword>
<dbReference type="AlphaFoldDB" id="A0AAV4KQH7"/>
<feature type="compositionally biased region" description="Gly residues" evidence="1">
    <location>
        <begin position="243"/>
        <end position="252"/>
    </location>
</feature>
<organism evidence="4 7">
    <name type="scientific">Streptomyces cinereoruber</name>
    <dbReference type="NCBI Taxonomy" id="67260"/>
    <lineage>
        <taxon>Bacteria</taxon>
        <taxon>Bacillati</taxon>
        <taxon>Actinomycetota</taxon>
        <taxon>Actinomycetes</taxon>
        <taxon>Kitasatosporales</taxon>
        <taxon>Streptomycetaceae</taxon>
        <taxon>Streptomyces</taxon>
    </lineage>
</organism>
<dbReference type="GeneID" id="95454894"/>
<dbReference type="EMBL" id="BMSJ01000009">
    <property type="protein sequence ID" value="GGR38988.1"/>
    <property type="molecule type" value="Genomic_DNA"/>
</dbReference>
<gene>
    <name evidence="5" type="ORF">CP977_14065</name>
    <name evidence="4" type="ORF">GCM10010497_47530</name>
</gene>
<feature type="compositionally biased region" description="Low complexity" evidence="1">
    <location>
        <begin position="153"/>
        <end position="195"/>
    </location>
</feature>
<name>A0AAV4KQH7_9ACTN</name>
<dbReference type="Proteomes" id="UP000642014">
    <property type="component" value="Unassembled WGS sequence"/>
</dbReference>
<dbReference type="Proteomes" id="UP000326029">
    <property type="component" value="Chromosome"/>
</dbReference>
<reference evidence="4 7" key="1">
    <citation type="journal article" date="2014" name="Int. J. Syst. Evol. Microbiol.">
        <title>Complete genome sequence of Corynebacterium casei LMG S-19264T (=DSM 44701T), isolated from a smear-ripened cheese.</title>
        <authorList>
            <consortium name="US DOE Joint Genome Institute (JGI-PGF)"/>
            <person name="Walter F."/>
            <person name="Albersmeier A."/>
            <person name="Kalinowski J."/>
            <person name="Ruckert C."/>
        </authorList>
    </citation>
    <scope>NUCLEOTIDE SEQUENCE [LARGE SCALE GENOMIC DNA]</scope>
    <source>
        <strain evidence="4 7">JCM 4205</strain>
    </source>
</reference>
<evidence type="ECO:0000256" key="1">
    <source>
        <dbReference type="SAM" id="MobiDB-lite"/>
    </source>
</evidence>
<feature type="compositionally biased region" description="Low complexity" evidence="1">
    <location>
        <begin position="203"/>
        <end position="227"/>
    </location>
</feature>
<evidence type="ECO:0000256" key="2">
    <source>
        <dbReference type="SAM" id="Phobius"/>
    </source>
</evidence>
<accession>A0AAV4KQH7</accession>
<evidence type="ECO:0000313" key="4">
    <source>
        <dbReference type="EMBL" id="GGR38988.1"/>
    </source>
</evidence>
<dbReference type="RefSeq" id="WP_062754872.1">
    <property type="nucleotide sequence ID" value="NZ_BMSJ01000009.1"/>
</dbReference>
<dbReference type="NCBIfam" id="TIGR01167">
    <property type="entry name" value="LPXTG_anchor"/>
    <property type="match status" value="1"/>
</dbReference>
<feature type="region of interest" description="Disordered" evidence="1">
    <location>
        <begin position="139"/>
        <end position="258"/>
    </location>
</feature>
<feature type="chain" id="PRO_5043371691" evidence="3">
    <location>
        <begin position="28"/>
        <end position="292"/>
    </location>
</feature>
<reference evidence="4" key="3">
    <citation type="submission" date="2023-08" db="EMBL/GenBank/DDBJ databases">
        <authorList>
            <person name="Sun Q."/>
            <person name="Ohkuma M."/>
        </authorList>
    </citation>
    <scope>NUCLEOTIDE SEQUENCE</scope>
    <source>
        <strain evidence="4">JCM 4205</strain>
    </source>
</reference>
<keyword evidence="2" id="KW-0472">Membrane</keyword>
<proteinExistence type="predicted"/>